<dbReference type="GO" id="GO:0046872">
    <property type="term" value="F:metal ion binding"/>
    <property type="evidence" value="ECO:0007669"/>
    <property type="project" value="UniProtKB-KW"/>
</dbReference>
<dbReference type="PANTHER" id="PTHR43655">
    <property type="entry name" value="ATP-DEPENDENT PROTEASE"/>
    <property type="match status" value="1"/>
</dbReference>
<keyword evidence="13 14" id="KW-0472">Membrane</keyword>
<evidence type="ECO:0000313" key="16">
    <source>
        <dbReference type="EMBL" id="QHT97557.1"/>
    </source>
</evidence>
<accession>A0A6C0J0S1</accession>
<dbReference type="InterPro" id="IPR003959">
    <property type="entry name" value="ATPase_AAA_core"/>
</dbReference>
<sequence>MFRGLSYLLSIIKIRLYLINFLSIIIFAFYTFINKKQYHKIYWSQLKSMIGQNNTIDKIELINNKEALIYTLENKYYKMNINDNFEERIYSINTDIDVDHIYPSLLESSLNTIISTLLILGLFLIVVKLLDVFTTTPKKNIAEKTNVKIEDVRGCFNSKTEVLEIADIVLEPKKYLELGTKIPKGVLMEGPPGTGKTLLAKAIADKYKANFYLMSGSDFIQPLVGMGSKKVKNLFKLARETSPSIIFIDEIDAIGKSRTKNTSIANDERDNILNSILVEMDGFNQNKSVLVIGATNRVDTLDKALLRPGRFDRKVNFQLPIFEERKDIIGYYWDKYCIDKNIDKETQNEKITNITYGFSCADIENIFNEASIDAGKNNDKCINLLNIDNAIDYILLGNKLKKTINSSEKETIAYHEAGHAIVSYLLPGVNNPSKVSIIPRSKGALGFSQSIPEEDKNLYTKEELHAQIMVLMGGRLSEQIFLNKITNGAYDDIEKLNQIAYNVIAHFGMNKNIGFRKIYSEQQGYWRKESDKLVSELDKEIDLLLKDLEQKTLKILETNKEIIVNIKELLIEKETIDFNDIDTIVTNKNQ</sequence>
<dbReference type="SUPFAM" id="SSF52540">
    <property type="entry name" value="P-loop containing nucleoside triphosphate hydrolases"/>
    <property type="match status" value="1"/>
</dbReference>
<evidence type="ECO:0000256" key="5">
    <source>
        <dbReference type="ARBA" id="ARBA00022723"/>
    </source>
</evidence>
<dbReference type="AlphaFoldDB" id="A0A6C0J0S1"/>
<dbReference type="InterPro" id="IPR003593">
    <property type="entry name" value="AAA+_ATPase"/>
</dbReference>
<keyword evidence="4 14" id="KW-0812">Transmembrane</keyword>
<evidence type="ECO:0000259" key="15">
    <source>
        <dbReference type="SMART" id="SM00382"/>
    </source>
</evidence>
<evidence type="ECO:0000256" key="2">
    <source>
        <dbReference type="ARBA" id="ARBA00004141"/>
    </source>
</evidence>
<dbReference type="PROSITE" id="PS00674">
    <property type="entry name" value="AAA"/>
    <property type="match status" value="1"/>
</dbReference>
<reference evidence="16" key="1">
    <citation type="journal article" date="2020" name="Nature">
        <title>Giant virus diversity and host interactions through global metagenomics.</title>
        <authorList>
            <person name="Schulz F."/>
            <person name="Roux S."/>
            <person name="Paez-Espino D."/>
            <person name="Jungbluth S."/>
            <person name="Walsh D.A."/>
            <person name="Denef V.J."/>
            <person name="McMahon K.D."/>
            <person name="Konstantinidis K.T."/>
            <person name="Eloe-Fadrosh E.A."/>
            <person name="Kyrpides N.C."/>
            <person name="Woyke T."/>
        </authorList>
    </citation>
    <scope>NUCLEOTIDE SEQUENCE</scope>
    <source>
        <strain evidence="16">GVMAG-M-3300025138-11</strain>
    </source>
</reference>
<evidence type="ECO:0000256" key="13">
    <source>
        <dbReference type="ARBA" id="ARBA00023136"/>
    </source>
</evidence>
<dbReference type="FunFam" id="3.40.50.300:FF:000277">
    <property type="entry name" value="ATP-dependent zinc metalloprotease FtsH"/>
    <property type="match status" value="1"/>
</dbReference>
<dbReference type="PANTHER" id="PTHR43655:SF2">
    <property type="entry name" value="AFG3 LIKE MATRIX AAA PEPTIDASE SUBUNIT 2, ISOFORM A"/>
    <property type="match status" value="1"/>
</dbReference>
<comment type="subcellular location">
    <subcellularLocation>
        <location evidence="2">Membrane</location>
        <topology evidence="2">Multi-pass membrane protein</topology>
    </subcellularLocation>
</comment>
<dbReference type="Gene3D" id="3.40.50.300">
    <property type="entry name" value="P-loop containing nucleotide triphosphate hydrolases"/>
    <property type="match status" value="1"/>
</dbReference>
<dbReference type="InterPro" id="IPR003960">
    <property type="entry name" value="ATPase_AAA_CS"/>
</dbReference>
<protein>
    <recommendedName>
        <fullName evidence="15">AAA+ ATPase domain-containing protein</fullName>
    </recommendedName>
</protein>
<keyword evidence="5" id="KW-0479">Metal-binding</keyword>
<evidence type="ECO:0000256" key="8">
    <source>
        <dbReference type="ARBA" id="ARBA00022833"/>
    </source>
</evidence>
<dbReference type="Pfam" id="PF01434">
    <property type="entry name" value="Peptidase_M41"/>
    <property type="match status" value="1"/>
</dbReference>
<dbReference type="InterPro" id="IPR000642">
    <property type="entry name" value="Peptidase_M41"/>
</dbReference>
<evidence type="ECO:0000256" key="6">
    <source>
        <dbReference type="ARBA" id="ARBA00022741"/>
    </source>
</evidence>
<evidence type="ECO:0000256" key="10">
    <source>
        <dbReference type="ARBA" id="ARBA00022946"/>
    </source>
</evidence>
<dbReference type="GO" id="GO:0034982">
    <property type="term" value="P:mitochondrial protein processing"/>
    <property type="evidence" value="ECO:0007669"/>
    <property type="project" value="TreeGrafter"/>
</dbReference>
<keyword evidence="7" id="KW-0378">Hydrolase</keyword>
<keyword evidence="9" id="KW-0067">ATP-binding</keyword>
<evidence type="ECO:0000256" key="11">
    <source>
        <dbReference type="ARBA" id="ARBA00022989"/>
    </source>
</evidence>
<feature type="domain" description="AAA+ ATPase" evidence="15">
    <location>
        <begin position="182"/>
        <end position="322"/>
    </location>
</feature>
<evidence type="ECO:0000256" key="9">
    <source>
        <dbReference type="ARBA" id="ARBA00022840"/>
    </source>
</evidence>
<comment type="cofactor">
    <cofactor evidence="1">
        <name>Zn(2+)</name>
        <dbReference type="ChEBI" id="CHEBI:29105"/>
    </cofactor>
</comment>
<evidence type="ECO:0000256" key="7">
    <source>
        <dbReference type="ARBA" id="ARBA00022801"/>
    </source>
</evidence>
<evidence type="ECO:0000256" key="4">
    <source>
        <dbReference type="ARBA" id="ARBA00022692"/>
    </source>
</evidence>
<keyword evidence="6" id="KW-0547">Nucleotide-binding</keyword>
<evidence type="ECO:0000256" key="3">
    <source>
        <dbReference type="ARBA" id="ARBA00022670"/>
    </source>
</evidence>
<dbReference type="SMART" id="SM00382">
    <property type="entry name" value="AAA"/>
    <property type="match status" value="1"/>
</dbReference>
<evidence type="ECO:0000256" key="14">
    <source>
        <dbReference type="SAM" id="Phobius"/>
    </source>
</evidence>
<dbReference type="SUPFAM" id="SSF140990">
    <property type="entry name" value="FtsH protease domain-like"/>
    <property type="match status" value="1"/>
</dbReference>
<keyword evidence="8" id="KW-0862">Zinc</keyword>
<dbReference type="EMBL" id="MN740280">
    <property type="protein sequence ID" value="QHT97557.1"/>
    <property type="molecule type" value="Genomic_DNA"/>
</dbReference>
<evidence type="ECO:0000256" key="1">
    <source>
        <dbReference type="ARBA" id="ARBA00001947"/>
    </source>
</evidence>
<keyword evidence="10" id="KW-0809">Transit peptide</keyword>
<dbReference type="GO" id="GO:0005524">
    <property type="term" value="F:ATP binding"/>
    <property type="evidence" value="ECO:0007669"/>
    <property type="project" value="UniProtKB-KW"/>
</dbReference>
<organism evidence="16">
    <name type="scientific">viral metagenome</name>
    <dbReference type="NCBI Taxonomy" id="1070528"/>
    <lineage>
        <taxon>unclassified sequences</taxon>
        <taxon>metagenomes</taxon>
        <taxon>organismal metagenomes</taxon>
    </lineage>
</organism>
<dbReference type="GO" id="GO:0004222">
    <property type="term" value="F:metalloendopeptidase activity"/>
    <property type="evidence" value="ECO:0007669"/>
    <property type="project" value="InterPro"/>
</dbReference>
<dbReference type="GO" id="GO:0004176">
    <property type="term" value="F:ATP-dependent peptidase activity"/>
    <property type="evidence" value="ECO:0007669"/>
    <property type="project" value="InterPro"/>
</dbReference>
<dbReference type="InterPro" id="IPR027417">
    <property type="entry name" value="P-loop_NTPase"/>
</dbReference>
<evidence type="ECO:0000256" key="12">
    <source>
        <dbReference type="ARBA" id="ARBA00023049"/>
    </source>
</evidence>
<feature type="transmembrane region" description="Helical" evidence="14">
    <location>
        <begin position="14"/>
        <end position="33"/>
    </location>
</feature>
<dbReference type="Gene3D" id="1.10.8.60">
    <property type="match status" value="1"/>
</dbReference>
<feature type="transmembrane region" description="Helical" evidence="14">
    <location>
        <begin position="110"/>
        <end position="130"/>
    </location>
</feature>
<dbReference type="Pfam" id="PF00004">
    <property type="entry name" value="AAA"/>
    <property type="match status" value="1"/>
</dbReference>
<dbReference type="InterPro" id="IPR050928">
    <property type="entry name" value="ATP-dep_Zn_Metalloprotease"/>
</dbReference>
<dbReference type="GO" id="GO:0005745">
    <property type="term" value="C:m-AAA complex"/>
    <property type="evidence" value="ECO:0007669"/>
    <property type="project" value="TreeGrafter"/>
</dbReference>
<name>A0A6C0J0S1_9ZZZZ</name>
<dbReference type="GO" id="GO:0016887">
    <property type="term" value="F:ATP hydrolysis activity"/>
    <property type="evidence" value="ECO:0007669"/>
    <property type="project" value="InterPro"/>
</dbReference>
<dbReference type="InterPro" id="IPR037219">
    <property type="entry name" value="Peptidase_M41-like"/>
</dbReference>
<keyword evidence="11 14" id="KW-1133">Transmembrane helix</keyword>
<keyword evidence="3" id="KW-0645">Protease</keyword>
<proteinExistence type="predicted"/>
<keyword evidence="12" id="KW-0482">Metalloprotease</keyword>
<dbReference type="Gene3D" id="1.20.58.760">
    <property type="entry name" value="Peptidase M41"/>
    <property type="match status" value="1"/>
</dbReference>